<reference evidence="2" key="1">
    <citation type="submission" date="2006-10" db="EMBL/GenBank/DDBJ databases">
        <authorList>
            <person name="Amadeo P."/>
            <person name="Zhao Q."/>
            <person name="Wortman J."/>
            <person name="Fraser-Liggett C."/>
            <person name="Carlton J."/>
        </authorList>
    </citation>
    <scope>NUCLEOTIDE SEQUENCE</scope>
    <source>
        <strain evidence="2">G3</strain>
    </source>
</reference>
<evidence type="ECO:0000256" key="1">
    <source>
        <dbReference type="SAM" id="Coils"/>
    </source>
</evidence>
<reference evidence="2" key="2">
    <citation type="journal article" date="2007" name="Science">
        <title>Draft genome sequence of the sexually transmitted pathogen Trichomonas vaginalis.</title>
        <authorList>
            <person name="Carlton J.M."/>
            <person name="Hirt R.P."/>
            <person name="Silva J.C."/>
            <person name="Delcher A.L."/>
            <person name="Schatz M."/>
            <person name="Zhao Q."/>
            <person name="Wortman J.R."/>
            <person name="Bidwell S.L."/>
            <person name="Alsmark U.C.M."/>
            <person name="Besteiro S."/>
            <person name="Sicheritz-Ponten T."/>
            <person name="Noel C.J."/>
            <person name="Dacks J.B."/>
            <person name="Foster P.G."/>
            <person name="Simillion C."/>
            <person name="Van de Peer Y."/>
            <person name="Miranda-Saavedra D."/>
            <person name="Barton G.J."/>
            <person name="Westrop G.D."/>
            <person name="Mueller S."/>
            <person name="Dessi D."/>
            <person name="Fiori P.L."/>
            <person name="Ren Q."/>
            <person name="Paulsen I."/>
            <person name="Zhang H."/>
            <person name="Bastida-Corcuera F.D."/>
            <person name="Simoes-Barbosa A."/>
            <person name="Brown M.T."/>
            <person name="Hayes R.D."/>
            <person name="Mukherjee M."/>
            <person name="Okumura C.Y."/>
            <person name="Schneider R."/>
            <person name="Smith A.J."/>
            <person name="Vanacova S."/>
            <person name="Villalvazo M."/>
            <person name="Haas B.J."/>
            <person name="Pertea M."/>
            <person name="Feldblyum T.V."/>
            <person name="Utterback T.R."/>
            <person name="Shu C.L."/>
            <person name="Osoegawa K."/>
            <person name="de Jong P.J."/>
            <person name="Hrdy I."/>
            <person name="Horvathova L."/>
            <person name="Zubacova Z."/>
            <person name="Dolezal P."/>
            <person name="Malik S.B."/>
            <person name="Logsdon J.M. Jr."/>
            <person name="Henze K."/>
            <person name="Gupta A."/>
            <person name="Wang C.C."/>
            <person name="Dunne R.L."/>
            <person name="Upcroft J.A."/>
            <person name="Upcroft P."/>
            <person name="White O."/>
            <person name="Salzberg S.L."/>
            <person name="Tang P."/>
            <person name="Chiu C.-H."/>
            <person name="Lee Y.-S."/>
            <person name="Embley T.M."/>
            <person name="Coombs G.H."/>
            <person name="Mottram J.C."/>
            <person name="Tachezy J."/>
            <person name="Fraser-Liggett C.M."/>
            <person name="Johnson P.J."/>
        </authorList>
    </citation>
    <scope>NUCLEOTIDE SEQUENCE [LARGE SCALE GENOMIC DNA]</scope>
    <source>
        <strain evidence="2">G3</strain>
    </source>
</reference>
<dbReference type="RefSeq" id="XP_001326564.1">
    <property type="nucleotide sequence ID" value="XM_001326529.1"/>
</dbReference>
<dbReference type="AlphaFoldDB" id="A2DZ65"/>
<dbReference type="InParanoid" id="A2DZ65"/>
<dbReference type="OrthoDB" id="10616286at2759"/>
<dbReference type="VEuPathDB" id="TrichDB:TVAGG3_0505120"/>
<gene>
    <name evidence="2" type="ORF">TVAG_026620</name>
</gene>
<dbReference type="SMR" id="A2DZ65"/>
<accession>A2DZ65</accession>
<proteinExistence type="predicted"/>
<keyword evidence="3" id="KW-1185">Reference proteome</keyword>
<dbReference type="Proteomes" id="UP000001542">
    <property type="component" value="Unassembled WGS sequence"/>
</dbReference>
<dbReference type="VEuPathDB" id="TrichDB:TVAG_026620"/>
<organism evidence="2 3">
    <name type="scientific">Trichomonas vaginalis (strain ATCC PRA-98 / G3)</name>
    <dbReference type="NCBI Taxonomy" id="412133"/>
    <lineage>
        <taxon>Eukaryota</taxon>
        <taxon>Metamonada</taxon>
        <taxon>Parabasalia</taxon>
        <taxon>Trichomonadida</taxon>
        <taxon>Trichomonadidae</taxon>
        <taxon>Trichomonas</taxon>
    </lineage>
</organism>
<dbReference type="KEGG" id="tva:4772329"/>
<feature type="coiled-coil region" evidence="1">
    <location>
        <begin position="160"/>
        <end position="232"/>
    </location>
</feature>
<evidence type="ECO:0000313" key="3">
    <source>
        <dbReference type="Proteomes" id="UP000001542"/>
    </source>
</evidence>
<protein>
    <submittedName>
        <fullName evidence="2">Uncharacterized protein</fullName>
    </submittedName>
</protein>
<dbReference type="EMBL" id="DS113272">
    <property type="protein sequence ID" value="EAY14341.1"/>
    <property type="molecule type" value="Genomic_DNA"/>
</dbReference>
<feature type="coiled-coil region" evidence="1">
    <location>
        <begin position="6"/>
        <end position="54"/>
    </location>
</feature>
<evidence type="ECO:0000313" key="2">
    <source>
        <dbReference type="EMBL" id="EAY14341.1"/>
    </source>
</evidence>
<keyword evidence="1" id="KW-0175">Coiled coil</keyword>
<name>A2DZ65_TRIV3</name>
<sequence>MATEKIDDLKVKIEKLKEAELKLRSEIDDGKAELEQLNTSIQRGEIELELINDAFNLKFGDVSANEKNAMLRAMEQLNQIDILEAELVLESEKARQAQIEIERLSGIAPKAPVQEIDIFAFENQEKELAESLKSQKIRNAKREKNIRLTDSKIASILVELEEIDKKVAIKQQKYQEIEVQLKEAENVRSEINSCSDNYKTNNQAVHEIQEKLEEANKEIDEINSLVEENQDFFKSEIQESQQLQDLLKYINESNMPWEQNKIDHEGFEKRSTKFRANLTDLLQQITSLIDVIKAEME</sequence>